<accession>A0A4V1G048</accession>
<dbReference type="AlphaFoldDB" id="A0A4V1G048"/>
<organism evidence="1 2">
    <name type="scientific">Natrinema versiforme</name>
    <dbReference type="NCBI Taxonomy" id="88724"/>
    <lineage>
        <taxon>Archaea</taxon>
        <taxon>Methanobacteriati</taxon>
        <taxon>Methanobacteriota</taxon>
        <taxon>Stenosarchaea group</taxon>
        <taxon>Halobacteria</taxon>
        <taxon>Halobacteriales</taxon>
        <taxon>Natrialbaceae</taxon>
        <taxon>Natrinema</taxon>
    </lineage>
</organism>
<evidence type="ECO:0000313" key="1">
    <source>
        <dbReference type="EMBL" id="QCS44096.1"/>
    </source>
</evidence>
<dbReference type="KEGG" id="nvr:FEJ81_17760"/>
<proteinExistence type="predicted"/>
<protein>
    <submittedName>
        <fullName evidence="1">Uncharacterized protein</fullName>
    </submittedName>
</protein>
<reference evidence="2" key="1">
    <citation type="submission" date="2019-05" db="EMBL/GenBank/DDBJ databases">
        <title>Genome sequence and methylation pattern of the halophilic Archaeon Natrinema versiforme BOL5-4.</title>
        <authorList>
            <person name="DasSarma P."/>
            <person name="Anton B.P."/>
            <person name="DasSarma S.L."/>
            <person name="Martinez F.L."/>
            <person name="Guzman D."/>
            <person name="Roberts R.J."/>
            <person name="DasSarma S."/>
        </authorList>
    </citation>
    <scope>NUCLEOTIDE SEQUENCE [LARGE SCALE GENOMIC DNA]</scope>
    <source>
        <strain evidence="2">BOL5-4</strain>
    </source>
</reference>
<dbReference type="Proteomes" id="UP000302218">
    <property type="component" value="Chromosome"/>
</dbReference>
<name>A0A4V1G048_9EURY</name>
<evidence type="ECO:0000313" key="2">
    <source>
        <dbReference type="Proteomes" id="UP000302218"/>
    </source>
</evidence>
<sequence>MNSIYISGTMTDVEEGLDRAERMLKASYAGLNQFQKSEGEEKIIGLMNSVSNGRNVTFALQKNLKGEAEGFEEWYQERQAVLKEDPVCSRMNEVRTNIVHEGDESVSNYASISGNSSEIYRVMPPWADGAFIGDQYGGSGFYIEKDGGEQAKFYYDFSDANMHIETGLFFKDQSGSEDIPYSEITDAEEDLKYYVKILAELVQDAKDEFGD</sequence>
<gene>
    <name evidence="1" type="ORF">FEJ81_17760</name>
</gene>
<dbReference type="EMBL" id="CP040330">
    <property type="protein sequence ID" value="QCS44096.1"/>
    <property type="molecule type" value="Genomic_DNA"/>
</dbReference>